<evidence type="ECO:0000259" key="2">
    <source>
        <dbReference type="Pfam" id="PF13837"/>
    </source>
</evidence>
<feature type="coiled-coil region" evidence="1">
    <location>
        <begin position="49"/>
        <end position="76"/>
    </location>
</feature>
<dbReference type="AlphaFoldDB" id="A0AAQ5ZXC0"/>
<reference evidence="3" key="3">
    <citation type="submission" date="2025-09" db="UniProtKB">
        <authorList>
            <consortium name="Ensembl"/>
        </authorList>
    </citation>
    <scope>IDENTIFICATION</scope>
</reference>
<dbReference type="Ensembl" id="ENSAOCT00000072873.1">
    <property type="protein sequence ID" value="ENSAOCP00000069186.1"/>
    <property type="gene ID" value="ENSAOCG00000032239.1"/>
</dbReference>
<reference evidence="3 4" key="1">
    <citation type="submission" date="2022-01" db="EMBL/GenBank/DDBJ databases">
        <title>A chromosome-scale genome assembly of the false clownfish, Amphiprion ocellaris.</title>
        <authorList>
            <person name="Ryu T."/>
        </authorList>
    </citation>
    <scope>NUCLEOTIDE SEQUENCE [LARGE SCALE GENOMIC DNA]</scope>
</reference>
<evidence type="ECO:0000313" key="4">
    <source>
        <dbReference type="Proteomes" id="UP001501940"/>
    </source>
</evidence>
<evidence type="ECO:0000256" key="1">
    <source>
        <dbReference type="SAM" id="Coils"/>
    </source>
</evidence>
<dbReference type="PANTHER" id="PTHR47595:SF1">
    <property type="entry name" value="MYB_SANT-LIKE DNA-BINDING DOMAIN-CONTAINING PROTEIN"/>
    <property type="match status" value="1"/>
</dbReference>
<reference evidence="3" key="2">
    <citation type="submission" date="2025-08" db="UniProtKB">
        <authorList>
            <consortium name="Ensembl"/>
        </authorList>
    </citation>
    <scope>IDENTIFICATION</scope>
</reference>
<dbReference type="Pfam" id="PF13837">
    <property type="entry name" value="Myb_DNA-bind_4"/>
    <property type="match status" value="2"/>
</dbReference>
<dbReference type="Gene3D" id="1.10.10.60">
    <property type="entry name" value="Homeodomain-like"/>
    <property type="match status" value="2"/>
</dbReference>
<accession>A0AAQ5ZXC0</accession>
<sequence>MKSKSKHSWSEEETRCFLALWSSDEVQEKLEGATRTKPVFKNIQREMAAAGYQRSLDQLINKLKKLKVEYRNQRMEPRRSGSGRPKRSPYFDLLHSVLGDRPAKQARWSLKSPTALLESMVDGSSVQTPDPDPDTRLCSWSDTEVQALLTLWASPEVQQELIFSMRNEKVYTYLSAKLTSLGFNKEPKKCREKIKKLKQLYKRIKNGHHVGGSGSVWFSIMDEVLGSQTAAVKHSETADPSSTESSLPTQSVLLDVNTDDESLWLPDEIQVLMTLWAQPNIQELLLTSAANNGVFTYLSSELALVGFTKTSHQCSLKCPLP</sequence>
<protein>
    <recommendedName>
        <fullName evidence="2">Myb/SANT-like DNA-binding domain-containing protein</fullName>
    </recommendedName>
</protein>
<organism evidence="3 4">
    <name type="scientific">Amphiprion ocellaris</name>
    <name type="common">Clown anemonefish</name>
    <dbReference type="NCBI Taxonomy" id="80972"/>
    <lineage>
        <taxon>Eukaryota</taxon>
        <taxon>Metazoa</taxon>
        <taxon>Chordata</taxon>
        <taxon>Craniata</taxon>
        <taxon>Vertebrata</taxon>
        <taxon>Euteleostomi</taxon>
        <taxon>Actinopterygii</taxon>
        <taxon>Neopterygii</taxon>
        <taxon>Teleostei</taxon>
        <taxon>Neoteleostei</taxon>
        <taxon>Acanthomorphata</taxon>
        <taxon>Ovalentaria</taxon>
        <taxon>Pomacentridae</taxon>
        <taxon>Amphiprion</taxon>
    </lineage>
</organism>
<dbReference type="Proteomes" id="UP001501940">
    <property type="component" value="Chromosome 21"/>
</dbReference>
<feature type="domain" description="Myb/SANT-like DNA-binding" evidence="2">
    <location>
        <begin position="7"/>
        <end position="96"/>
    </location>
</feature>
<name>A0AAQ5ZXC0_AMPOC</name>
<dbReference type="InterPro" id="IPR044822">
    <property type="entry name" value="Myb_DNA-bind_4"/>
</dbReference>
<evidence type="ECO:0000313" key="3">
    <source>
        <dbReference type="Ensembl" id="ENSAOCP00000069186.1"/>
    </source>
</evidence>
<feature type="domain" description="Myb/SANT-like DNA-binding" evidence="2">
    <location>
        <begin position="139"/>
        <end position="223"/>
    </location>
</feature>
<dbReference type="GeneTree" id="ENSGT00400000022326"/>
<dbReference type="PANTHER" id="PTHR47595">
    <property type="entry name" value="HEAT SHOCK 70 KDA PROTEIN 14"/>
    <property type="match status" value="1"/>
</dbReference>
<keyword evidence="4" id="KW-1185">Reference proteome</keyword>
<proteinExistence type="predicted"/>
<keyword evidence="1" id="KW-0175">Coiled coil</keyword>